<dbReference type="InterPro" id="IPR006574">
    <property type="entry name" value="PRY"/>
</dbReference>
<feature type="coiled-coil region" evidence="1">
    <location>
        <begin position="201"/>
        <end position="253"/>
    </location>
</feature>
<feature type="compositionally biased region" description="Polar residues" evidence="2">
    <location>
        <begin position="96"/>
        <end position="112"/>
    </location>
</feature>
<dbReference type="Pfam" id="PF13765">
    <property type="entry name" value="PRY"/>
    <property type="match status" value="1"/>
</dbReference>
<dbReference type="SUPFAM" id="SSF49899">
    <property type="entry name" value="Concanavalin A-like lectins/glucanases"/>
    <property type="match status" value="1"/>
</dbReference>
<comment type="caution">
    <text evidence="4">The sequence shown here is derived from an EMBL/GenBank/DDBJ whole genome shotgun (WGS) entry which is preliminary data.</text>
</comment>
<dbReference type="AlphaFoldDB" id="A0A8T2MI68"/>
<evidence type="ECO:0000313" key="4">
    <source>
        <dbReference type="EMBL" id="KAG9281522.1"/>
    </source>
</evidence>
<evidence type="ECO:0000256" key="1">
    <source>
        <dbReference type="SAM" id="Coils"/>
    </source>
</evidence>
<dbReference type="InterPro" id="IPR050143">
    <property type="entry name" value="TRIM/RBCC"/>
</dbReference>
<dbReference type="PRINTS" id="PR01407">
    <property type="entry name" value="BUTYPHLNCDUF"/>
</dbReference>
<dbReference type="InterPro" id="IPR001870">
    <property type="entry name" value="B30.2/SPRY"/>
</dbReference>
<dbReference type="InterPro" id="IPR003879">
    <property type="entry name" value="Butyrophylin_SPRY"/>
</dbReference>
<dbReference type="InterPro" id="IPR003877">
    <property type="entry name" value="SPRY_dom"/>
</dbReference>
<evidence type="ECO:0000256" key="2">
    <source>
        <dbReference type="SAM" id="MobiDB-lite"/>
    </source>
</evidence>
<keyword evidence="1" id="KW-0175">Coiled coil</keyword>
<evidence type="ECO:0000313" key="5">
    <source>
        <dbReference type="Proteomes" id="UP000752171"/>
    </source>
</evidence>
<dbReference type="InterPro" id="IPR043136">
    <property type="entry name" value="B30.2/SPRY_sf"/>
</dbReference>
<dbReference type="FunFam" id="2.60.120.920:FF:000004">
    <property type="entry name" value="Butyrophilin subfamily 1 member A1"/>
    <property type="match status" value="1"/>
</dbReference>
<dbReference type="Proteomes" id="UP000752171">
    <property type="component" value="Unassembled WGS sequence"/>
</dbReference>
<proteinExistence type="predicted"/>
<gene>
    <name evidence="4" type="primary">TRIM39</name>
    <name evidence="4" type="ORF">AMEX_G37</name>
</gene>
<reference evidence="4 5" key="1">
    <citation type="submission" date="2021-07" db="EMBL/GenBank/DDBJ databases">
        <authorList>
            <person name="Imarazene B."/>
            <person name="Zahm M."/>
            <person name="Klopp C."/>
            <person name="Cabau C."/>
            <person name="Beille S."/>
            <person name="Jouanno E."/>
            <person name="Castinel A."/>
            <person name="Lluch J."/>
            <person name="Gil L."/>
            <person name="Kuchtly C."/>
            <person name="Lopez Roques C."/>
            <person name="Donnadieu C."/>
            <person name="Parrinello H."/>
            <person name="Journot L."/>
            <person name="Du K."/>
            <person name="Schartl M."/>
            <person name="Retaux S."/>
            <person name="Guiguen Y."/>
        </authorList>
    </citation>
    <scope>NUCLEOTIDE SEQUENCE [LARGE SCALE GENOMIC DNA]</scope>
    <source>
        <strain evidence="4">Pach_M1</strain>
        <tissue evidence="4">Testis</tissue>
    </source>
</reference>
<sequence length="481" mass="55043">MVSCSCRSDLQNDSPHLRILDRYIYDVQSSSSLVKTVHSPLPPLSERVTGFHTAGGWTQTEEMKSILKEKRIKLPQGEGGGLSSSVSGVRWAQPDQDLQTHNSAPSKSSTTPRQKDLRDLRTLQECVKFLNQWKQEVERVCKPGGGAVPVSSSSEESAAEPHSLEQCRKLILQWADELKNVNTLFNEFEERSEKEAFWETNENKADSAMEAEERIMEWAKELQTVSESCGVMREELAQTLRQLELKKKKLLTLLPFLEFVTWSLLKHDQGLVPQVWLLCKQRTWKTETPKYIPNSVWTWICSAAVDVSLDPLTNHRWLQVSDDRKRVQEALGETEAEFSVQRFDGWPCVLGWQGFSTGRHYWEVELANSGYWRLGVTTATSKRHGRAPMSPCQGFWVLWKSTRQFYACTKPETPLPLSLVPKRVGVYLDIEEGQVSFYNAESRSHIYTFTGHFKEKLYPLFAPLDGRTLMTLWSPENAPEL</sequence>
<dbReference type="SMART" id="SM00589">
    <property type="entry name" value="PRY"/>
    <property type="match status" value="1"/>
</dbReference>
<dbReference type="PANTHER" id="PTHR24103">
    <property type="entry name" value="E3 UBIQUITIN-PROTEIN LIGASE TRIM"/>
    <property type="match status" value="1"/>
</dbReference>
<organism evidence="4 5">
    <name type="scientific">Astyanax mexicanus</name>
    <name type="common">Blind cave fish</name>
    <name type="synonym">Astyanax fasciatus mexicanus</name>
    <dbReference type="NCBI Taxonomy" id="7994"/>
    <lineage>
        <taxon>Eukaryota</taxon>
        <taxon>Metazoa</taxon>
        <taxon>Chordata</taxon>
        <taxon>Craniata</taxon>
        <taxon>Vertebrata</taxon>
        <taxon>Euteleostomi</taxon>
        <taxon>Actinopterygii</taxon>
        <taxon>Neopterygii</taxon>
        <taxon>Teleostei</taxon>
        <taxon>Ostariophysi</taxon>
        <taxon>Characiformes</taxon>
        <taxon>Characoidei</taxon>
        <taxon>Acestrorhamphidae</taxon>
        <taxon>Acestrorhamphinae</taxon>
        <taxon>Astyanax</taxon>
    </lineage>
</organism>
<evidence type="ECO:0000259" key="3">
    <source>
        <dbReference type="PROSITE" id="PS50188"/>
    </source>
</evidence>
<dbReference type="SMART" id="SM00449">
    <property type="entry name" value="SPRY"/>
    <property type="match status" value="1"/>
</dbReference>
<dbReference type="InterPro" id="IPR013320">
    <property type="entry name" value="ConA-like_dom_sf"/>
</dbReference>
<protein>
    <submittedName>
        <fullName evidence="4">E3 ubiquitin-protein ligase TRIM39-like</fullName>
    </submittedName>
</protein>
<dbReference type="Gene3D" id="2.60.120.920">
    <property type="match status" value="1"/>
</dbReference>
<dbReference type="CDD" id="cd13733">
    <property type="entry name" value="SPRY_PRY_C-I_1"/>
    <property type="match status" value="1"/>
</dbReference>
<feature type="region of interest" description="Disordered" evidence="2">
    <location>
        <begin position="96"/>
        <end position="117"/>
    </location>
</feature>
<accession>A0A8T2MI68</accession>
<feature type="domain" description="B30.2/SPRY" evidence="3">
    <location>
        <begin position="287"/>
        <end position="479"/>
    </location>
</feature>
<dbReference type="Pfam" id="PF00622">
    <property type="entry name" value="SPRY"/>
    <property type="match status" value="1"/>
</dbReference>
<dbReference type="PROSITE" id="PS50188">
    <property type="entry name" value="B302_SPRY"/>
    <property type="match status" value="1"/>
</dbReference>
<name>A0A8T2MI68_ASTMX</name>
<dbReference type="EMBL" id="JAICCE010000001">
    <property type="protein sequence ID" value="KAG9281522.1"/>
    <property type="molecule type" value="Genomic_DNA"/>
</dbReference>